<evidence type="ECO:0000313" key="2">
    <source>
        <dbReference type="EMBL" id="OMJ12639.1"/>
    </source>
</evidence>
<dbReference type="AlphaFoldDB" id="A0A1R1XDD9"/>
<sequence length="245" mass="27990">MRSFFFIAASVAFCAINANSASLKSAKPKPFENACFPNSLKNTDHINVNAYSANSDVDYFPEDGECAYGYSMNGIKYIFDYAKWELNKLIINAKEYNFEIIPENISSTTVEVLDGCLYKIGPKGKTTYVETFNTLKKCGFKGIDLRFSKDKKDLTAFFAYHLEKIAGPGQNIIDKDVHYSFIKSVDHVSEVFKNVSTELENISNGMNKNKRKYYFSNDFIIKSIEEIISFVEQLSKLELKYDRKQ</sequence>
<keyword evidence="3" id="KW-1185">Reference proteome</keyword>
<reference evidence="3" key="1">
    <citation type="submission" date="2017-01" db="EMBL/GenBank/DDBJ databases">
        <authorList>
            <person name="Wang Y."/>
            <person name="White M."/>
            <person name="Kvist S."/>
            <person name="Moncalvo J.-M."/>
        </authorList>
    </citation>
    <scope>NUCLEOTIDE SEQUENCE [LARGE SCALE GENOMIC DNA]</scope>
    <source>
        <strain evidence="3">ID-206-W2</strain>
    </source>
</reference>
<accession>A0A1R1XDD9</accession>
<protein>
    <submittedName>
        <fullName evidence="2">Uncharacterized protein</fullName>
    </submittedName>
</protein>
<keyword evidence="1" id="KW-0732">Signal</keyword>
<proteinExistence type="predicted"/>
<gene>
    <name evidence="2" type="ORF">AYI69_g9338</name>
</gene>
<comment type="caution">
    <text evidence="2">The sequence shown here is derived from an EMBL/GenBank/DDBJ whole genome shotgun (WGS) entry which is preliminary data.</text>
</comment>
<feature type="chain" id="PRO_5012119283" evidence="1">
    <location>
        <begin position="21"/>
        <end position="245"/>
    </location>
</feature>
<dbReference type="Proteomes" id="UP000187429">
    <property type="component" value="Unassembled WGS sequence"/>
</dbReference>
<evidence type="ECO:0000256" key="1">
    <source>
        <dbReference type="SAM" id="SignalP"/>
    </source>
</evidence>
<organism evidence="2 3">
    <name type="scientific">Smittium culicis</name>
    <dbReference type="NCBI Taxonomy" id="133412"/>
    <lineage>
        <taxon>Eukaryota</taxon>
        <taxon>Fungi</taxon>
        <taxon>Fungi incertae sedis</taxon>
        <taxon>Zoopagomycota</taxon>
        <taxon>Kickxellomycotina</taxon>
        <taxon>Harpellomycetes</taxon>
        <taxon>Harpellales</taxon>
        <taxon>Legeriomycetaceae</taxon>
        <taxon>Smittium</taxon>
    </lineage>
</organism>
<name>A0A1R1XDD9_9FUNG</name>
<feature type="signal peptide" evidence="1">
    <location>
        <begin position="1"/>
        <end position="20"/>
    </location>
</feature>
<dbReference type="EMBL" id="LSSM01005469">
    <property type="protein sequence ID" value="OMJ12639.1"/>
    <property type="molecule type" value="Genomic_DNA"/>
</dbReference>
<evidence type="ECO:0000313" key="3">
    <source>
        <dbReference type="Proteomes" id="UP000187429"/>
    </source>
</evidence>